<feature type="compositionally biased region" description="Pro residues" evidence="1">
    <location>
        <begin position="969"/>
        <end position="1000"/>
    </location>
</feature>
<dbReference type="PANTHER" id="PTHR34706:SF2">
    <property type="entry name" value="RFEF"/>
    <property type="match status" value="1"/>
</dbReference>
<dbReference type="Proteomes" id="UP000572817">
    <property type="component" value="Unassembled WGS sequence"/>
</dbReference>
<dbReference type="OrthoDB" id="2142040at2759"/>
<evidence type="ECO:0000256" key="1">
    <source>
        <dbReference type="SAM" id="MobiDB-lite"/>
    </source>
</evidence>
<feature type="domain" description="VWFA" evidence="2">
    <location>
        <begin position="745"/>
        <end position="946"/>
    </location>
</feature>
<feature type="region of interest" description="Disordered" evidence="1">
    <location>
        <begin position="426"/>
        <end position="475"/>
    </location>
</feature>
<dbReference type="InterPro" id="IPR036465">
    <property type="entry name" value="vWFA_dom_sf"/>
</dbReference>
<feature type="compositionally biased region" description="Pro residues" evidence="1">
    <location>
        <begin position="501"/>
        <end position="513"/>
    </location>
</feature>
<feature type="compositionally biased region" description="Low complexity" evidence="1">
    <location>
        <begin position="637"/>
        <end position="646"/>
    </location>
</feature>
<dbReference type="InterPro" id="IPR002035">
    <property type="entry name" value="VWF_A"/>
</dbReference>
<dbReference type="PROSITE" id="PS50234">
    <property type="entry name" value="VWFA"/>
    <property type="match status" value="1"/>
</dbReference>
<name>A0A8H4IY80_9PEZI</name>
<protein>
    <recommendedName>
        <fullName evidence="2">VWFA domain-containing protein</fullName>
    </recommendedName>
</protein>
<feature type="compositionally biased region" description="Low complexity" evidence="1">
    <location>
        <begin position="603"/>
        <end position="616"/>
    </location>
</feature>
<dbReference type="EMBL" id="WWBZ02000022">
    <property type="protein sequence ID" value="KAF4308527.1"/>
    <property type="molecule type" value="Genomic_DNA"/>
</dbReference>
<evidence type="ECO:0000259" key="2">
    <source>
        <dbReference type="PROSITE" id="PS50234"/>
    </source>
</evidence>
<feature type="compositionally biased region" description="Polar residues" evidence="1">
    <location>
        <begin position="551"/>
        <end position="562"/>
    </location>
</feature>
<dbReference type="Gene3D" id="3.40.50.410">
    <property type="entry name" value="von Willebrand factor, type A domain"/>
    <property type="match status" value="1"/>
</dbReference>
<organism evidence="3 4">
    <name type="scientific">Botryosphaeria dothidea</name>
    <dbReference type="NCBI Taxonomy" id="55169"/>
    <lineage>
        <taxon>Eukaryota</taxon>
        <taxon>Fungi</taxon>
        <taxon>Dikarya</taxon>
        <taxon>Ascomycota</taxon>
        <taxon>Pezizomycotina</taxon>
        <taxon>Dothideomycetes</taxon>
        <taxon>Dothideomycetes incertae sedis</taxon>
        <taxon>Botryosphaeriales</taxon>
        <taxon>Botryosphaeriaceae</taxon>
        <taxon>Botryosphaeria</taxon>
    </lineage>
</organism>
<feature type="compositionally biased region" description="Pro residues" evidence="1">
    <location>
        <begin position="654"/>
        <end position="680"/>
    </location>
</feature>
<comment type="caution">
    <text evidence="3">The sequence shown here is derived from an EMBL/GenBank/DDBJ whole genome shotgun (WGS) entry which is preliminary data.</text>
</comment>
<dbReference type="AlphaFoldDB" id="A0A8H4IY80"/>
<feature type="compositionally biased region" description="Low complexity" evidence="1">
    <location>
        <begin position="451"/>
        <end position="460"/>
    </location>
</feature>
<feature type="compositionally biased region" description="Low complexity" evidence="1">
    <location>
        <begin position="426"/>
        <end position="437"/>
    </location>
</feature>
<evidence type="ECO:0000313" key="4">
    <source>
        <dbReference type="Proteomes" id="UP000572817"/>
    </source>
</evidence>
<feature type="compositionally biased region" description="Pro residues" evidence="1">
    <location>
        <begin position="1016"/>
        <end position="1040"/>
    </location>
</feature>
<accession>A0A8H4IY80</accession>
<feature type="compositionally biased region" description="Pro residues" evidence="1">
    <location>
        <begin position="589"/>
        <end position="602"/>
    </location>
</feature>
<feature type="region of interest" description="Disordered" evidence="1">
    <location>
        <begin position="1"/>
        <end position="55"/>
    </location>
</feature>
<dbReference type="SMR" id="A0A8H4IY80"/>
<feature type="compositionally biased region" description="Low complexity" evidence="1">
    <location>
        <begin position="33"/>
        <end position="52"/>
    </location>
</feature>
<feature type="compositionally biased region" description="Pro residues" evidence="1">
    <location>
        <begin position="565"/>
        <end position="574"/>
    </location>
</feature>
<gene>
    <name evidence="3" type="ORF">GTA08_BOTSDO04368</name>
</gene>
<reference evidence="3" key="1">
    <citation type="submission" date="2020-04" db="EMBL/GenBank/DDBJ databases">
        <title>Genome Assembly and Annotation of Botryosphaeria dothidea sdau 11-99, a Latent Pathogen of Apple Fruit Ring Rot in China.</title>
        <authorList>
            <person name="Yu C."/>
            <person name="Diao Y."/>
            <person name="Lu Q."/>
            <person name="Zhao J."/>
            <person name="Cui S."/>
            <person name="Peng C."/>
            <person name="He B."/>
            <person name="Liu H."/>
        </authorList>
    </citation>
    <scope>NUCLEOTIDE SEQUENCE [LARGE SCALE GENOMIC DNA]</scope>
    <source>
        <strain evidence="3">Sdau11-99</strain>
    </source>
</reference>
<evidence type="ECO:0000313" key="3">
    <source>
        <dbReference type="EMBL" id="KAF4308527.1"/>
    </source>
</evidence>
<feature type="region of interest" description="Disordered" evidence="1">
    <location>
        <begin position="497"/>
        <end position="682"/>
    </location>
</feature>
<dbReference type="SUPFAM" id="SSF53300">
    <property type="entry name" value="vWA-like"/>
    <property type="match status" value="1"/>
</dbReference>
<feature type="compositionally biased region" description="Low complexity" evidence="1">
    <location>
        <begin position="514"/>
        <end position="532"/>
    </location>
</feature>
<keyword evidence="4" id="KW-1185">Reference proteome</keyword>
<dbReference type="PANTHER" id="PTHR34706">
    <property type="entry name" value="SLR1338 PROTEIN"/>
    <property type="match status" value="1"/>
</dbReference>
<feature type="compositionally biased region" description="Low complexity" evidence="1">
    <location>
        <begin position="1"/>
        <end position="18"/>
    </location>
</feature>
<sequence>MSFLSRLFPSSSSSSSSPHPHLTTACARGQGRAAQLPARPAAPAHAANANAAPAPPVDLEFLGLPAIPADEVAPPSGPDAEDDEEAFCERLRLLGAEWRLGGEKEERALAREEKRPRGGWRAAGVVAVGFEGGVGAGGGGGGGGVWVYRVSQVRERRVDGGGAAARERMLEQSRRSCGGEYFESVEAWRKVVLEEHVREGVITPDRERLFRSFPDEQDEQDEENKEWWEVLSEPGRQPNLMSLPRELRDKVYSYIIEHGPTSSAKYNPIPVPATCFVNRQLRRETLPFHLSSARWEFDVRQVPYGKGEMGLLKAWLSALADDARHLARFKIICQLKNYRWEVFISLVADDEGNGAQNADVDERDARGLWPGAVGIIAFGGTEGTHYRAMFPGYAPKIWKARSPLNSAVRVPERARAAPPYPALASKLAAAGPPQGGQYPPPGGQQPGGYPGAPSYQAYNPGGPGGAAPPVSVPLTPRSSPPIYRVMSGYQAYSGAYGAPNQHPPYPQAPPQPGYNPNAYTQQSPAPPYQGYSSPPPQSPFGQVPQSPYGQVPQSPFGQQQGGYNRPPPPPPPASTRPGGLSAASGHAPTPQPYGQQPPPQPYSQPQQPYGQPQQPYGQPPQPYGQPQQPYGQPPSSPYGQPQYNQGPGYGGYGGPPPGQYGAPPQGPPGGAPPPSGPPNPAQLQAYKQTLQGAIQENNLQNFFPPNSPALDQIAHRAPQQVAQLCQRWRIPQEIGNDIVKLGLFDIILYIDDSGSMQFEENGERIKDLRLILERVAYAATLFDDDGISVRFMNSLPPPQVTEHIKSDQQVEQLMSQIQFKGLTPMGSHLKERVLDEVLRNARAGQLRKPVLVITITDGQPAGEPQNAVFEAIRNTTSELSRMPQYGPGAIQFQFAQVGNDEKAREFLSKLDQDPQVGHLVDCTSNYENESAEMARSNPPVDLTPELWLVKLLLGAIDHSYDRKDEKAGGPPPPGGYGGPPPGQYGGPPPGGPGGYGPPPGQYGQPQGYPPQGGYGGPPPGQYGAPPPGQGGYGRPPPPPGQGGYQGRPY</sequence>
<proteinExistence type="predicted"/>
<dbReference type="PROSITE" id="PS51257">
    <property type="entry name" value="PROKAR_LIPOPROTEIN"/>
    <property type="match status" value="1"/>
</dbReference>
<feature type="region of interest" description="Disordered" evidence="1">
    <location>
        <begin position="960"/>
        <end position="1049"/>
    </location>
</feature>